<dbReference type="NCBIfam" id="TIGR01730">
    <property type="entry name" value="RND_mfp"/>
    <property type="match status" value="1"/>
</dbReference>
<dbReference type="Gene3D" id="1.10.287.470">
    <property type="entry name" value="Helix hairpin bin"/>
    <property type="match status" value="1"/>
</dbReference>
<dbReference type="SUPFAM" id="SSF111369">
    <property type="entry name" value="HlyD-like secretion proteins"/>
    <property type="match status" value="1"/>
</dbReference>
<comment type="similarity">
    <text evidence="1">Belongs to the membrane fusion protein (MFP) (TC 8.A.1) family.</text>
</comment>
<dbReference type="Gene3D" id="2.40.50.100">
    <property type="match status" value="1"/>
</dbReference>
<reference evidence="5" key="1">
    <citation type="submission" date="2020-03" db="EMBL/GenBank/DDBJ databases">
        <authorList>
            <person name="Guo F."/>
        </authorList>
    </citation>
    <scope>NUCLEOTIDE SEQUENCE</scope>
    <source>
        <strain evidence="5">JCM 30134</strain>
    </source>
</reference>
<name>A0A9E5MM61_9GAMM</name>
<dbReference type="GO" id="GO:0015562">
    <property type="term" value="F:efflux transmembrane transporter activity"/>
    <property type="evidence" value="ECO:0007669"/>
    <property type="project" value="TreeGrafter"/>
</dbReference>
<dbReference type="Pfam" id="PF25967">
    <property type="entry name" value="RND-MFP_C"/>
    <property type="match status" value="1"/>
</dbReference>
<evidence type="ECO:0000313" key="5">
    <source>
        <dbReference type="EMBL" id="NHO66383.1"/>
    </source>
</evidence>
<proteinExistence type="inferred from homology"/>
<keyword evidence="3" id="KW-0472">Membrane</keyword>
<organism evidence="5 6">
    <name type="scientific">Pseudomaricurvus hydrocarbonicus</name>
    <dbReference type="NCBI Taxonomy" id="1470433"/>
    <lineage>
        <taxon>Bacteria</taxon>
        <taxon>Pseudomonadati</taxon>
        <taxon>Pseudomonadota</taxon>
        <taxon>Gammaproteobacteria</taxon>
        <taxon>Cellvibrionales</taxon>
        <taxon>Cellvibrionaceae</taxon>
        <taxon>Pseudomaricurvus</taxon>
    </lineage>
</organism>
<feature type="domain" description="Multidrug resistance protein MdtA-like C-terminal permuted SH3" evidence="4">
    <location>
        <begin position="348"/>
        <end position="387"/>
    </location>
</feature>
<evidence type="ECO:0000256" key="1">
    <source>
        <dbReference type="ARBA" id="ARBA00009477"/>
    </source>
</evidence>
<dbReference type="Gene3D" id="2.40.420.20">
    <property type="match status" value="1"/>
</dbReference>
<dbReference type="RefSeq" id="WP_167187084.1">
    <property type="nucleotide sequence ID" value="NZ_JAAONZ010000009.1"/>
</dbReference>
<dbReference type="AlphaFoldDB" id="A0A9E5MM61"/>
<evidence type="ECO:0000313" key="6">
    <source>
        <dbReference type="Proteomes" id="UP000787472"/>
    </source>
</evidence>
<dbReference type="EMBL" id="JAAONZ010000009">
    <property type="protein sequence ID" value="NHO66383.1"/>
    <property type="molecule type" value="Genomic_DNA"/>
</dbReference>
<dbReference type="InterPro" id="IPR058627">
    <property type="entry name" value="MdtA-like_C"/>
</dbReference>
<sequence length="438" mass="48982">MKRVNDYLKSSNKVVLSKKVAPVLVLMASSMLAFGLMATGPELEVKPVKKILPVVRIKTVEPSRETLLVYSEGVLSPSAESTLVPEVDGRVVWVNPNFKAGGYFSEGEELFRIDGLDYRSEYENARARLDKALVEFEFSESEFNRSKVLNKKNLISASSFDDIFRRFHMSSAEAKLARLTLEQAERNLSRTIIKAPYSGRVRSEKVEFGQFVRRGDMVAEIYADQVIKVRLPVPNRQMAFLGDPGVAGGFTESKSLSDPKSKQAKGLPVVNFSVEYAGRLYQWQGRLVRHEAELDEQSRMIYGIAEMTRNELPANLPMGLFVKAEIEGRSMENLVRLHRGAIRHGSEVVVVDKNSRLRVRPVTVLRHQGDESIISSGLNKGDKVCVSPVTIVVEGMQVETLDDGENPLEMVSDVISEREASEPRMSERKVSVASEDLM</sequence>
<accession>A0A9E5MM61</accession>
<dbReference type="PANTHER" id="PTHR30469">
    <property type="entry name" value="MULTIDRUG RESISTANCE PROTEIN MDTA"/>
    <property type="match status" value="1"/>
</dbReference>
<feature type="compositionally biased region" description="Basic and acidic residues" evidence="2">
    <location>
        <begin position="417"/>
        <end position="430"/>
    </location>
</feature>
<feature type="transmembrane region" description="Helical" evidence="3">
    <location>
        <begin position="20"/>
        <end position="40"/>
    </location>
</feature>
<evidence type="ECO:0000256" key="2">
    <source>
        <dbReference type="SAM" id="MobiDB-lite"/>
    </source>
</evidence>
<protein>
    <submittedName>
        <fullName evidence="5">Efflux RND transporter periplasmic adaptor subunit</fullName>
    </submittedName>
</protein>
<keyword evidence="3" id="KW-1133">Transmembrane helix</keyword>
<dbReference type="InterPro" id="IPR006143">
    <property type="entry name" value="RND_pump_MFP"/>
</dbReference>
<keyword evidence="3" id="KW-0812">Transmembrane</keyword>
<comment type="caution">
    <text evidence="5">The sequence shown here is derived from an EMBL/GenBank/DDBJ whole genome shotgun (WGS) entry which is preliminary data.</text>
</comment>
<dbReference type="Gene3D" id="2.40.30.170">
    <property type="match status" value="1"/>
</dbReference>
<evidence type="ECO:0000259" key="4">
    <source>
        <dbReference type="Pfam" id="PF25967"/>
    </source>
</evidence>
<dbReference type="GO" id="GO:1990281">
    <property type="term" value="C:efflux pump complex"/>
    <property type="evidence" value="ECO:0007669"/>
    <property type="project" value="TreeGrafter"/>
</dbReference>
<keyword evidence="6" id="KW-1185">Reference proteome</keyword>
<evidence type="ECO:0000256" key="3">
    <source>
        <dbReference type="SAM" id="Phobius"/>
    </source>
</evidence>
<feature type="region of interest" description="Disordered" evidence="2">
    <location>
        <begin position="417"/>
        <end position="438"/>
    </location>
</feature>
<dbReference type="PANTHER" id="PTHR30469:SF12">
    <property type="entry name" value="MULTIDRUG RESISTANCE PROTEIN MDTA"/>
    <property type="match status" value="1"/>
</dbReference>
<dbReference type="Proteomes" id="UP000787472">
    <property type="component" value="Unassembled WGS sequence"/>
</dbReference>
<gene>
    <name evidence="5" type="ORF">G8770_12620</name>
</gene>